<protein>
    <submittedName>
        <fullName evidence="1">Uncharacterized protein</fullName>
    </submittedName>
</protein>
<accession>A0A8S5UB04</accession>
<sequence>MACKTICRLCDKLVISQAVNYSAASGLIINIPAGSYTNGQKACLVIAQNIPAAATINAPVFITIGTGTQLYPLNRADCTQATACNLRTRTRYSTRISTTATGGAFKLLGRPCCAPNNTLASIDGTAPTTNEGGGAG</sequence>
<organism evidence="1">
    <name type="scientific">Siphoviridae sp. ct8Cp41</name>
    <dbReference type="NCBI Taxonomy" id="2825358"/>
    <lineage>
        <taxon>Viruses</taxon>
        <taxon>Duplodnaviria</taxon>
        <taxon>Heunggongvirae</taxon>
        <taxon>Uroviricota</taxon>
        <taxon>Caudoviricetes</taxon>
    </lineage>
</organism>
<reference evidence="1" key="1">
    <citation type="journal article" date="2021" name="Proc. Natl. Acad. Sci. U.S.A.">
        <title>A Catalog of Tens of Thousands of Viruses from Human Metagenomes Reveals Hidden Associations with Chronic Diseases.</title>
        <authorList>
            <person name="Tisza M.J."/>
            <person name="Buck C.B."/>
        </authorList>
    </citation>
    <scope>NUCLEOTIDE SEQUENCE</scope>
    <source>
        <strain evidence="1">Ct8Cp41</strain>
    </source>
</reference>
<dbReference type="EMBL" id="BK016059">
    <property type="protein sequence ID" value="DAF91677.1"/>
    <property type="molecule type" value="Genomic_DNA"/>
</dbReference>
<name>A0A8S5UB04_9CAUD</name>
<evidence type="ECO:0000313" key="1">
    <source>
        <dbReference type="EMBL" id="DAF91677.1"/>
    </source>
</evidence>
<proteinExistence type="predicted"/>